<evidence type="ECO:0000256" key="7">
    <source>
        <dbReference type="ARBA" id="ARBA00047899"/>
    </source>
</evidence>
<keyword evidence="10" id="KW-0472">Membrane</keyword>
<dbReference type="Pfam" id="PF07714">
    <property type="entry name" value="PK_Tyr_Ser-Thr"/>
    <property type="match status" value="1"/>
</dbReference>
<evidence type="ECO:0000313" key="13">
    <source>
        <dbReference type="Proteomes" id="UP000237347"/>
    </source>
</evidence>
<feature type="region of interest" description="Disordered" evidence="9">
    <location>
        <begin position="1"/>
        <end position="20"/>
    </location>
</feature>
<feature type="domain" description="Protein kinase" evidence="11">
    <location>
        <begin position="86"/>
        <end position="647"/>
    </location>
</feature>
<evidence type="ECO:0000256" key="4">
    <source>
        <dbReference type="ARBA" id="ARBA00022741"/>
    </source>
</evidence>
<organism evidence="12 13">
    <name type="scientific">Quercus suber</name>
    <name type="common">Cork oak</name>
    <dbReference type="NCBI Taxonomy" id="58331"/>
    <lineage>
        <taxon>Eukaryota</taxon>
        <taxon>Viridiplantae</taxon>
        <taxon>Streptophyta</taxon>
        <taxon>Embryophyta</taxon>
        <taxon>Tracheophyta</taxon>
        <taxon>Spermatophyta</taxon>
        <taxon>Magnoliopsida</taxon>
        <taxon>eudicotyledons</taxon>
        <taxon>Gunneridae</taxon>
        <taxon>Pentapetalae</taxon>
        <taxon>rosids</taxon>
        <taxon>fabids</taxon>
        <taxon>Fagales</taxon>
        <taxon>Fagaceae</taxon>
        <taxon>Quercus</taxon>
    </lineage>
</organism>
<proteinExistence type="predicted"/>
<evidence type="ECO:0000256" key="6">
    <source>
        <dbReference type="ARBA" id="ARBA00022840"/>
    </source>
</evidence>
<feature type="region of interest" description="Disordered" evidence="9">
    <location>
        <begin position="317"/>
        <end position="341"/>
    </location>
</feature>
<keyword evidence="4" id="KW-0547">Nucleotide-binding</keyword>
<feature type="transmembrane region" description="Helical" evidence="10">
    <location>
        <begin position="32"/>
        <end position="53"/>
    </location>
</feature>
<accession>A0AAW0LGE4</accession>
<evidence type="ECO:0000256" key="9">
    <source>
        <dbReference type="SAM" id="MobiDB-lite"/>
    </source>
</evidence>
<dbReference type="InterPro" id="IPR011009">
    <property type="entry name" value="Kinase-like_dom_sf"/>
</dbReference>
<dbReference type="SMART" id="SM00220">
    <property type="entry name" value="S_TKc"/>
    <property type="match status" value="1"/>
</dbReference>
<keyword evidence="6" id="KW-0067">ATP-binding</keyword>
<comment type="catalytic activity">
    <reaction evidence="7">
        <text>L-threonyl-[protein] + ATP = O-phospho-L-threonyl-[protein] + ADP + H(+)</text>
        <dbReference type="Rhea" id="RHEA:46608"/>
        <dbReference type="Rhea" id="RHEA-COMP:11060"/>
        <dbReference type="Rhea" id="RHEA-COMP:11605"/>
        <dbReference type="ChEBI" id="CHEBI:15378"/>
        <dbReference type="ChEBI" id="CHEBI:30013"/>
        <dbReference type="ChEBI" id="CHEBI:30616"/>
        <dbReference type="ChEBI" id="CHEBI:61977"/>
        <dbReference type="ChEBI" id="CHEBI:456216"/>
        <dbReference type="EC" id="2.7.11.1"/>
    </reaction>
</comment>
<dbReference type="SUPFAM" id="SSF56112">
    <property type="entry name" value="Protein kinase-like (PK-like)"/>
    <property type="match status" value="1"/>
</dbReference>
<keyword evidence="10" id="KW-1133">Transmembrane helix</keyword>
<dbReference type="InterPro" id="IPR001245">
    <property type="entry name" value="Ser-Thr/Tyr_kinase_cat_dom"/>
</dbReference>
<feature type="region of interest" description="Disordered" evidence="9">
    <location>
        <begin position="446"/>
        <end position="473"/>
    </location>
</feature>
<dbReference type="Proteomes" id="UP000237347">
    <property type="component" value="Unassembled WGS sequence"/>
</dbReference>
<reference evidence="12 13" key="1">
    <citation type="journal article" date="2018" name="Sci. Data">
        <title>The draft genome sequence of cork oak.</title>
        <authorList>
            <person name="Ramos A.M."/>
            <person name="Usie A."/>
            <person name="Barbosa P."/>
            <person name="Barros P.M."/>
            <person name="Capote T."/>
            <person name="Chaves I."/>
            <person name="Simoes F."/>
            <person name="Abreu I."/>
            <person name="Carrasquinho I."/>
            <person name="Faro C."/>
            <person name="Guimaraes J.B."/>
            <person name="Mendonca D."/>
            <person name="Nobrega F."/>
            <person name="Rodrigues L."/>
            <person name="Saibo N.J.M."/>
            <person name="Varela M.C."/>
            <person name="Egas C."/>
            <person name="Matos J."/>
            <person name="Miguel C.M."/>
            <person name="Oliveira M.M."/>
            <person name="Ricardo C.P."/>
            <person name="Goncalves S."/>
        </authorList>
    </citation>
    <scope>NUCLEOTIDE SEQUENCE [LARGE SCALE GENOMIC DNA]</scope>
    <source>
        <strain evidence="13">cv. HL8</strain>
    </source>
</reference>
<dbReference type="EMBL" id="PKMF04000106">
    <property type="protein sequence ID" value="KAK7849987.1"/>
    <property type="molecule type" value="Genomic_DNA"/>
</dbReference>
<keyword evidence="10" id="KW-0812">Transmembrane</keyword>
<protein>
    <recommendedName>
        <fullName evidence="1">non-specific serine/threonine protein kinase</fullName>
        <ecNumber evidence="1">2.7.11.1</ecNumber>
    </recommendedName>
</protein>
<dbReference type="PANTHER" id="PTHR46821:SF7">
    <property type="entry name" value="PROTEIN KINASE SUPERFAMILY PROTEIN"/>
    <property type="match status" value="1"/>
</dbReference>
<dbReference type="FunFam" id="1.10.510.10:FF:001023">
    <property type="entry name" value="Os07g0541700 protein"/>
    <property type="match status" value="1"/>
</dbReference>
<dbReference type="Gene3D" id="1.10.510.10">
    <property type="entry name" value="Transferase(Phosphotransferase) domain 1"/>
    <property type="match status" value="2"/>
</dbReference>
<dbReference type="GO" id="GO:0004674">
    <property type="term" value="F:protein serine/threonine kinase activity"/>
    <property type="evidence" value="ECO:0007669"/>
    <property type="project" value="UniProtKB-KW"/>
</dbReference>
<comment type="caution">
    <text evidence="12">The sequence shown here is derived from an EMBL/GenBank/DDBJ whole genome shotgun (WGS) entry which is preliminary data.</text>
</comment>
<evidence type="ECO:0000256" key="8">
    <source>
        <dbReference type="ARBA" id="ARBA00048679"/>
    </source>
</evidence>
<keyword evidence="5" id="KW-0418">Kinase</keyword>
<dbReference type="Gramene" id="rna-CFP56_42342">
    <property type="protein sequence ID" value="cds-POF12147.1"/>
    <property type="gene ID" value="gene-CFP56_42342"/>
</dbReference>
<gene>
    <name evidence="12" type="ORF">CFP56_001810</name>
</gene>
<dbReference type="AlphaFoldDB" id="A0AAW0LGE4"/>
<feature type="region of interest" description="Disordered" evidence="9">
    <location>
        <begin position="646"/>
        <end position="668"/>
    </location>
</feature>
<dbReference type="InterPro" id="IPR008271">
    <property type="entry name" value="Ser/Thr_kinase_AS"/>
</dbReference>
<evidence type="ECO:0000256" key="5">
    <source>
        <dbReference type="ARBA" id="ARBA00022777"/>
    </source>
</evidence>
<comment type="catalytic activity">
    <reaction evidence="8">
        <text>L-seryl-[protein] + ATP = O-phospho-L-seryl-[protein] + ADP + H(+)</text>
        <dbReference type="Rhea" id="RHEA:17989"/>
        <dbReference type="Rhea" id="RHEA-COMP:9863"/>
        <dbReference type="Rhea" id="RHEA-COMP:11604"/>
        <dbReference type="ChEBI" id="CHEBI:15378"/>
        <dbReference type="ChEBI" id="CHEBI:29999"/>
        <dbReference type="ChEBI" id="CHEBI:30616"/>
        <dbReference type="ChEBI" id="CHEBI:83421"/>
        <dbReference type="ChEBI" id="CHEBI:456216"/>
        <dbReference type="EC" id="2.7.11.1"/>
    </reaction>
</comment>
<dbReference type="Gene3D" id="3.30.200.20">
    <property type="entry name" value="Phosphorylase Kinase, domain 1"/>
    <property type="match status" value="1"/>
</dbReference>
<keyword evidence="13" id="KW-1185">Reference proteome</keyword>
<keyword evidence="2" id="KW-0723">Serine/threonine-protein kinase</keyword>
<feature type="compositionally biased region" description="Polar residues" evidence="9">
    <location>
        <begin position="1"/>
        <end position="11"/>
    </location>
</feature>
<dbReference type="InterPro" id="IPR000719">
    <property type="entry name" value="Prot_kinase_dom"/>
</dbReference>
<name>A0AAW0LGE4_QUESU</name>
<dbReference type="EC" id="2.7.11.1" evidence="1"/>
<dbReference type="InterPro" id="IPR044576">
    <property type="entry name" value="At4g25390-like"/>
</dbReference>
<evidence type="ECO:0000256" key="2">
    <source>
        <dbReference type="ARBA" id="ARBA00022527"/>
    </source>
</evidence>
<evidence type="ECO:0000313" key="12">
    <source>
        <dbReference type="EMBL" id="KAK7849987.1"/>
    </source>
</evidence>
<dbReference type="GO" id="GO:0005524">
    <property type="term" value="F:ATP binding"/>
    <property type="evidence" value="ECO:0007669"/>
    <property type="project" value="UniProtKB-KW"/>
</dbReference>
<evidence type="ECO:0000259" key="11">
    <source>
        <dbReference type="PROSITE" id="PS50011"/>
    </source>
</evidence>
<evidence type="ECO:0000256" key="1">
    <source>
        <dbReference type="ARBA" id="ARBA00012513"/>
    </source>
</evidence>
<dbReference type="PROSITE" id="PS00108">
    <property type="entry name" value="PROTEIN_KINASE_ST"/>
    <property type="match status" value="1"/>
</dbReference>
<keyword evidence="3" id="KW-0808">Transferase</keyword>
<dbReference type="PROSITE" id="PS50011">
    <property type="entry name" value="PROTEIN_KINASE_DOM"/>
    <property type="match status" value="1"/>
</dbReference>
<sequence length="668" mass="74516">MPTRQISPSESQTQTAPTPITTAATKSVSSKLFPPLIASTAAFSIFLFLVVLYRKLTRRKRTTPADSDSAQPPHRFSYSVLRRATNSFADRLGQGGFGPVFSGSLNSLPVAVKVMDSGSLQGEREFHNELFFASKLQSPYLVSVLGFSSHRKRRRMLLVYELMPHGNLQDALLKTKRAELLEWRKRYDVVLDIAKGLEYLHSLDPPVIHGDIKPSNILLDQSFKAKIGDFGLARVKSESQNQCEITVVDDGGGLEVKKDGNGVEDCGSVVEETESVTTFEDFSGAVVGQSPSPESVLRGENSVASPETAEAVNTVVSPEKAVSPEGNLDGKGKRNGKGIKSASGRRDWWWKQENGEAEIKKDYVMEWIGTEIKKERPKSDWIGASSSSSGAIVKLEKNKNKKKNRKSLEWWVSMDEEKNAKNSKTSKRRQAREWWKEEYCEELARKNKKKGKISKHTDDNGNENGDNWWPRDEDLYPERKKKRSRSQNSRGSSIDWWLDGLSGELWRARRNSHDSGSGGVSSTPSMRGTVCYIAPEYGGGADISEKCDVYSYGVLLLVVIAGRRPLQVTNTPISEYQRANLLSWARQLARTGKLLDLVDKSVVSLDREQALLSITVALLCLQKRPARRPSMKEVVGMLTGELEPPQLPIELSPSTPSRFPYKSHKNVR</sequence>
<evidence type="ECO:0000256" key="10">
    <source>
        <dbReference type="SAM" id="Phobius"/>
    </source>
</evidence>
<evidence type="ECO:0000256" key="3">
    <source>
        <dbReference type="ARBA" id="ARBA00022679"/>
    </source>
</evidence>
<dbReference type="Pfam" id="PF00069">
    <property type="entry name" value="Pkinase"/>
    <property type="match status" value="1"/>
</dbReference>
<dbReference type="PANTHER" id="PTHR46821">
    <property type="entry name" value="OS07G0586332 PROTEIN"/>
    <property type="match status" value="1"/>
</dbReference>